<sequence length="357" mass="41507">MMIFMLGIQSTSFVESQNVCIKRVLKNSNTSLCDLGKVLMERGREEQKRKQFEEWKRNIPSMVNTTTIFSTIKPLVKHYLRPNIVHFLLEQMKESLYYTAHHATIEEIELLISYEPLQNEDIDDEPNAVILCAMYLLEHLEQNSIMEIWKISRVTSYGINHFIFLLADGSYSCTCLLQQKQGLVYRHFYHLLNITDKVQFSLQLIAPHWISKHQRLDTAKECTHFGQHFNNMLFYEEVWGLAHTAINKCMLYRDNEFVSLIEDYLNKVSAREEELIRAQEDMTSASTNQNDNTEISTIQLVNPRKVAVKGRPKAVHHHNKNITKVTSQEASKKKRGQYTCGYCKEAGHNIATCPNKT</sequence>
<evidence type="ECO:0000313" key="2">
    <source>
        <dbReference type="Proteomes" id="UP000789920"/>
    </source>
</evidence>
<proteinExistence type="predicted"/>
<dbReference type="Proteomes" id="UP000789920">
    <property type="component" value="Unassembled WGS sequence"/>
</dbReference>
<protein>
    <submittedName>
        <fullName evidence="1">5978_t:CDS:1</fullName>
    </submittedName>
</protein>
<dbReference type="EMBL" id="CAJVQC010005106">
    <property type="protein sequence ID" value="CAG8549326.1"/>
    <property type="molecule type" value="Genomic_DNA"/>
</dbReference>
<reference evidence="1" key="1">
    <citation type="submission" date="2021-06" db="EMBL/GenBank/DDBJ databases">
        <authorList>
            <person name="Kallberg Y."/>
            <person name="Tangrot J."/>
            <person name="Rosling A."/>
        </authorList>
    </citation>
    <scope>NUCLEOTIDE SEQUENCE</scope>
    <source>
        <strain evidence="1">MA461A</strain>
    </source>
</reference>
<gene>
    <name evidence="1" type="ORF">RPERSI_LOCUS3890</name>
</gene>
<comment type="caution">
    <text evidence="1">The sequence shown here is derived from an EMBL/GenBank/DDBJ whole genome shotgun (WGS) entry which is preliminary data.</text>
</comment>
<accession>A0ACA9LVV2</accession>
<evidence type="ECO:0000313" key="1">
    <source>
        <dbReference type="EMBL" id="CAG8549326.1"/>
    </source>
</evidence>
<organism evidence="1 2">
    <name type="scientific">Racocetra persica</name>
    <dbReference type="NCBI Taxonomy" id="160502"/>
    <lineage>
        <taxon>Eukaryota</taxon>
        <taxon>Fungi</taxon>
        <taxon>Fungi incertae sedis</taxon>
        <taxon>Mucoromycota</taxon>
        <taxon>Glomeromycotina</taxon>
        <taxon>Glomeromycetes</taxon>
        <taxon>Diversisporales</taxon>
        <taxon>Gigasporaceae</taxon>
        <taxon>Racocetra</taxon>
    </lineage>
</organism>
<name>A0ACA9LVV2_9GLOM</name>
<keyword evidence="2" id="KW-1185">Reference proteome</keyword>